<feature type="region of interest" description="Disordered" evidence="1">
    <location>
        <begin position="48"/>
        <end position="104"/>
    </location>
</feature>
<evidence type="ECO:0000313" key="3">
    <source>
        <dbReference type="EMBL" id="KAK4765986.1"/>
    </source>
</evidence>
<feature type="compositionally biased region" description="Polar residues" evidence="1">
    <location>
        <begin position="427"/>
        <end position="440"/>
    </location>
</feature>
<protein>
    <recommendedName>
        <fullName evidence="2">DUF4378 domain-containing protein</fullName>
    </recommendedName>
</protein>
<feature type="compositionally biased region" description="Low complexity" evidence="1">
    <location>
        <begin position="372"/>
        <end position="387"/>
    </location>
</feature>
<proteinExistence type="predicted"/>
<comment type="caution">
    <text evidence="3">The sequence shown here is derived from an EMBL/GenBank/DDBJ whole genome shotgun (WGS) entry which is preliminary data.</text>
</comment>
<dbReference type="InterPro" id="IPR033334">
    <property type="entry name" value="LNG1/2"/>
</dbReference>
<dbReference type="AlphaFoldDB" id="A0AAN7KFC9"/>
<feature type="region of interest" description="Disordered" evidence="1">
    <location>
        <begin position="361"/>
        <end position="485"/>
    </location>
</feature>
<keyword evidence="4" id="KW-1185">Reference proteome</keyword>
<dbReference type="EMBL" id="JAXIOK010000007">
    <property type="protein sequence ID" value="KAK4765986.1"/>
    <property type="molecule type" value="Genomic_DNA"/>
</dbReference>
<dbReference type="GO" id="GO:0051513">
    <property type="term" value="P:regulation of monopolar cell growth"/>
    <property type="evidence" value="ECO:0007669"/>
    <property type="project" value="InterPro"/>
</dbReference>
<reference evidence="3 4" key="1">
    <citation type="journal article" date="2023" name="Hortic Res">
        <title>Pangenome of water caltrop reveals structural variations and asymmetric subgenome divergence after allopolyploidization.</title>
        <authorList>
            <person name="Zhang X."/>
            <person name="Chen Y."/>
            <person name="Wang L."/>
            <person name="Yuan Y."/>
            <person name="Fang M."/>
            <person name="Shi L."/>
            <person name="Lu R."/>
            <person name="Comes H.P."/>
            <person name="Ma Y."/>
            <person name="Chen Y."/>
            <person name="Huang G."/>
            <person name="Zhou Y."/>
            <person name="Zheng Z."/>
            <person name="Qiu Y."/>
        </authorList>
    </citation>
    <scope>NUCLEOTIDE SEQUENCE [LARGE SCALE GENOMIC DNA]</scope>
    <source>
        <tissue evidence="3">Roots</tissue>
    </source>
</reference>
<feature type="compositionally biased region" description="Low complexity" evidence="1">
    <location>
        <begin position="86"/>
        <end position="104"/>
    </location>
</feature>
<feature type="compositionally biased region" description="Polar residues" evidence="1">
    <location>
        <begin position="388"/>
        <end position="398"/>
    </location>
</feature>
<feature type="domain" description="DUF4378" evidence="2">
    <location>
        <begin position="625"/>
        <end position="790"/>
    </location>
</feature>
<name>A0AAN7KFC9_9MYRT</name>
<dbReference type="PANTHER" id="PTHR31680:SF15">
    <property type="entry name" value="PROTEIN LONGIFOLIA 2"/>
    <property type="match status" value="1"/>
</dbReference>
<dbReference type="InterPro" id="IPR025486">
    <property type="entry name" value="DUF4378"/>
</dbReference>
<dbReference type="Proteomes" id="UP001345219">
    <property type="component" value="Chromosome 7"/>
</dbReference>
<gene>
    <name evidence="3" type="ORF">SAY87_007628</name>
</gene>
<organism evidence="3 4">
    <name type="scientific">Trapa incisa</name>
    <dbReference type="NCBI Taxonomy" id="236973"/>
    <lineage>
        <taxon>Eukaryota</taxon>
        <taxon>Viridiplantae</taxon>
        <taxon>Streptophyta</taxon>
        <taxon>Embryophyta</taxon>
        <taxon>Tracheophyta</taxon>
        <taxon>Spermatophyta</taxon>
        <taxon>Magnoliopsida</taxon>
        <taxon>eudicotyledons</taxon>
        <taxon>Gunneridae</taxon>
        <taxon>Pentapetalae</taxon>
        <taxon>rosids</taxon>
        <taxon>malvids</taxon>
        <taxon>Myrtales</taxon>
        <taxon>Lythraceae</taxon>
        <taxon>Trapa</taxon>
    </lineage>
</organism>
<sequence length="820" mass="91425">MSEPAELLCSKPDDNSAVQKQIGCINGIIQLFDRHRFLAFGRISRDLKNRLPDGQGGKHNTKADETSQKAAAARTSKVVTEKGRISSNTSRSSVSSSGNSSCFSSLGITRSVKSERVERSSFRQSSSAEVMITQDQALCSLHRPDPYMKQPQHRDVRGIKVKSGKKEDSPTLTYIDSPRPSINKPVKLRFSSLHESLGGLSNFRKLGTLADSVEQYPKESVRLSFDGRESQDVLKSNMRLKEFPRHSLDSKRGSMVGCPQIQHNGLTLDSPREAGTQSRKSSLVAKLMGLEALPEGKQSAEDPKSSIPSVYGEKRLTQLEFQKLGKDLHAPKEIFEAVQKFKEKMDTSKKVGNSAVSQKTCSESRCPEQRPNSAANLRNINRRSSNSPTALLASSGNASPPLIVIMEPCIRKRPTNGTRKTKEKTNPRNCSGRTVPTEKNINWRETSKEAVSPGLQKNKFNASVSSQRGKGQLGQKRSSGPQYSNQKSIIDCLHPGYYHQSEISGVSVLRDCGDNWTGEKTLAPPREDIQIRKPQINIEEQPSPISVLDSTMSREESPPTLKMLSNAVEAGTGELNSHEFQWHQANLKSSSIRKVTSFSSEINHIELSRMLQVQHGTGVNYTNPDHRYISEILSVSGLTRDLNYISVNPAGNLFTHKLFLALEQIKASERISNGIQDISELKCKDKLQRRLLFDVVKEILVERFVWDLSKNWPRKRKNNQYQLIHGLCSEIDKLQASCFSCCSDEGDDGLRYIIEKDLNNQSTVWAERFSDISRVVLDIERLIFNDLVSEVFTRALAASHMVRGQGATTAGSYSKLMDIF</sequence>
<evidence type="ECO:0000259" key="2">
    <source>
        <dbReference type="Pfam" id="PF14309"/>
    </source>
</evidence>
<evidence type="ECO:0000313" key="4">
    <source>
        <dbReference type="Proteomes" id="UP001345219"/>
    </source>
</evidence>
<dbReference type="PANTHER" id="PTHR31680">
    <property type="entry name" value="LONGIFOLIA PROTEIN"/>
    <property type="match status" value="1"/>
</dbReference>
<dbReference type="Pfam" id="PF14309">
    <property type="entry name" value="DUF4378"/>
    <property type="match status" value="1"/>
</dbReference>
<feature type="compositionally biased region" description="Polar residues" evidence="1">
    <location>
        <begin position="458"/>
        <end position="485"/>
    </location>
</feature>
<feature type="compositionally biased region" description="Basic residues" evidence="1">
    <location>
        <begin position="411"/>
        <end position="422"/>
    </location>
</feature>
<accession>A0AAN7KFC9</accession>
<evidence type="ECO:0000256" key="1">
    <source>
        <dbReference type="SAM" id="MobiDB-lite"/>
    </source>
</evidence>